<proteinExistence type="predicted"/>
<dbReference type="Pfam" id="PF07883">
    <property type="entry name" value="Cupin_2"/>
    <property type="match status" value="1"/>
</dbReference>
<evidence type="ECO:0000259" key="1">
    <source>
        <dbReference type="Pfam" id="PF07883"/>
    </source>
</evidence>
<name>A0A7V5PNM6_CALAY</name>
<dbReference type="InterPro" id="IPR011051">
    <property type="entry name" value="RmlC_Cupin_sf"/>
</dbReference>
<dbReference type="Proteomes" id="UP000886124">
    <property type="component" value="Unassembled WGS sequence"/>
</dbReference>
<comment type="caution">
    <text evidence="2">The sequence shown here is derived from an EMBL/GenBank/DDBJ whole genome shotgun (WGS) entry which is preliminary data.</text>
</comment>
<reference evidence="2" key="1">
    <citation type="journal article" date="2020" name="mSystems">
        <title>Genome- and Community-Level Interaction Insights into Carbon Utilization and Element Cycling Functions of Hydrothermarchaeota in Hydrothermal Sediment.</title>
        <authorList>
            <person name="Zhou Z."/>
            <person name="Liu Y."/>
            <person name="Xu W."/>
            <person name="Pan J."/>
            <person name="Luo Z.H."/>
            <person name="Li M."/>
        </authorList>
    </citation>
    <scope>NUCLEOTIDE SEQUENCE [LARGE SCALE GENOMIC DNA]</scope>
    <source>
        <strain evidence="2">HyVt-527</strain>
    </source>
</reference>
<dbReference type="SUPFAM" id="SSF51182">
    <property type="entry name" value="RmlC-like cupins"/>
    <property type="match status" value="1"/>
</dbReference>
<dbReference type="EMBL" id="DROD01000161">
    <property type="protein sequence ID" value="HHJ51985.1"/>
    <property type="molecule type" value="Genomic_DNA"/>
</dbReference>
<gene>
    <name evidence="2" type="ORF">ENJ89_02215</name>
</gene>
<sequence>MFVRSLDDVPKEKIAAGTGTYKQVLIAPGEGPHFAMRRFIIEPGGSMPRHTNTVEHEQLVLGGEAEIGIADKVFRVKKGNVVFIPAGVPHWYKTIGDQPFEFLCMVPNMEDRIEILEE</sequence>
<dbReference type="Gene3D" id="2.60.120.10">
    <property type="entry name" value="Jelly Rolls"/>
    <property type="match status" value="1"/>
</dbReference>
<dbReference type="PANTHER" id="PTHR37694">
    <property type="entry name" value="SLR8022 PROTEIN"/>
    <property type="match status" value="1"/>
</dbReference>
<feature type="domain" description="Cupin type-2" evidence="1">
    <location>
        <begin position="38"/>
        <end position="105"/>
    </location>
</feature>
<dbReference type="AlphaFoldDB" id="A0A7V5PNM6"/>
<dbReference type="InterPro" id="IPR013096">
    <property type="entry name" value="Cupin_2"/>
</dbReference>
<accession>A0A7V5PNM6</accession>
<organism evidence="2">
    <name type="scientific">Caldithrix abyssi</name>
    <dbReference type="NCBI Taxonomy" id="187145"/>
    <lineage>
        <taxon>Bacteria</taxon>
        <taxon>Pseudomonadati</taxon>
        <taxon>Calditrichota</taxon>
        <taxon>Calditrichia</taxon>
        <taxon>Calditrichales</taxon>
        <taxon>Calditrichaceae</taxon>
        <taxon>Caldithrix</taxon>
    </lineage>
</organism>
<dbReference type="PANTHER" id="PTHR37694:SF1">
    <property type="entry name" value="SLR8022 PROTEIN"/>
    <property type="match status" value="1"/>
</dbReference>
<dbReference type="InterPro" id="IPR014710">
    <property type="entry name" value="RmlC-like_jellyroll"/>
</dbReference>
<dbReference type="CDD" id="cd02222">
    <property type="entry name" value="cupin_TM1459-like"/>
    <property type="match status" value="1"/>
</dbReference>
<protein>
    <submittedName>
        <fullName evidence="2">Cupin domain-containing protein</fullName>
    </submittedName>
</protein>
<evidence type="ECO:0000313" key="2">
    <source>
        <dbReference type="EMBL" id="HHJ51985.1"/>
    </source>
</evidence>